<keyword evidence="3" id="KW-1185">Reference proteome</keyword>
<dbReference type="GeneID" id="73045527"/>
<organism evidence="2 3">
    <name type="scientific">Halorussus aquaticus</name>
    <dbReference type="NCBI Taxonomy" id="2953748"/>
    <lineage>
        <taxon>Archaea</taxon>
        <taxon>Methanobacteriati</taxon>
        <taxon>Methanobacteriota</taxon>
        <taxon>Stenosarchaea group</taxon>
        <taxon>Halobacteria</taxon>
        <taxon>Halobacteriales</taxon>
        <taxon>Haladaptataceae</taxon>
        <taxon>Halorussus</taxon>
    </lineage>
</organism>
<accession>A0ABD5PYJ4</accession>
<comment type="caution">
    <text evidence="2">The sequence shown here is derived from an EMBL/GenBank/DDBJ whole genome shotgun (WGS) entry which is preliminary data.</text>
</comment>
<reference evidence="2 3" key="1">
    <citation type="journal article" date="2019" name="Int. J. Syst. Evol. Microbiol.">
        <title>The Global Catalogue of Microorganisms (GCM) 10K type strain sequencing project: providing services to taxonomists for standard genome sequencing and annotation.</title>
        <authorList>
            <consortium name="The Broad Institute Genomics Platform"/>
            <consortium name="The Broad Institute Genome Sequencing Center for Infectious Disease"/>
            <person name="Wu L."/>
            <person name="Ma J."/>
        </authorList>
    </citation>
    <scope>NUCLEOTIDE SEQUENCE [LARGE SCALE GENOMIC DNA]</scope>
    <source>
        <strain evidence="2 3">XZYJ18</strain>
    </source>
</reference>
<feature type="region of interest" description="Disordered" evidence="1">
    <location>
        <begin position="1"/>
        <end position="31"/>
    </location>
</feature>
<gene>
    <name evidence="2" type="ORF">ACFO9K_04020</name>
</gene>
<dbReference type="AlphaFoldDB" id="A0ABD5PYJ4"/>
<dbReference type="EMBL" id="JBHSHT010000001">
    <property type="protein sequence ID" value="MFC4823422.1"/>
    <property type="molecule type" value="Genomic_DNA"/>
</dbReference>
<evidence type="ECO:0000256" key="1">
    <source>
        <dbReference type="SAM" id="MobiDB-lite"/>
    </source>
</evidence>
<name>A0ABD5PYJ4_9EURY</name>
<evidence type="ECO:0000313" key="2">
    <source>
        <dbReference type="EMBL" id="MFC4823422.1"/>
    </source>
</evidence>
<sequence>MERQDTPIGSGERGAGEPTDAAQQPDDIAEMDITEPTVTWLEVSHPQQPIPIGEKDRVLDSHFNEQYDVWEVLLVALPGEEDEEEEEDE</sequence>
<protein>
    <submittedName>
        <fullName evidence="2">Uncharacterized protein</fullName>
    </submittedName>
</protein>
<evidence type="ECO:0000313" key="3">
    <source>
        <dbReference type="Proteomes" id="UP001595945"/>
    </source>
</evidence>
<dbReference type="RefSeq" id="WP_254267105.1">
    <property type="nucleotide sequence ID" value="NZ_CP100400.1"/>
</dbReference>
<dbReference type="Proteomes" id="UP001595945">
    <property type="component" value="Unassembled WGS sequence"/>
</dbReference>
<proteinExistence type="predicted"/>